<dbReference type="PANTHER" id="PTHR30537">
    <property type="entry name" value="HTH-TYPE TRANSCRIPTIONAL REGULATOR"/>
    <property type="match status" value="1"/>
</dbReference>
<dbReference type="InterPro" id="IPR036390">
    <property type="entry name" value="WH_DNA-bd_sf"/>
</dbReference>
<keyword evidence="2" id="KW-0805">Transcription regulation</keyword>
<evidence type="ECO:0000256" key="4">
    <source>
        <dbReference type="ARBA" id="ARBA00023163"/>
    </source>
</evidence>
<keyword evidence="4" id="KW-0804">Transcription</keyword>
<reference evidence="6" key="1">
    <citation type="journal article" date="2019" name="J Environ">
        <title>Genetic characterization and potential molecular dissemination mechanism of tet (31) gene in Aeromonas caviae from an oxytetracycline wastewater treatment system.</title>
        <authorList>
            <person name="Shi Y."/>
            <person name="Tian Z."/>
            <person name="Leclercq S.O."/>
            <person name="Zhang H."/>
            <person name="Yang M."/>
            <person name="Zhang Y."/>
        </authorList>
    </citation>
    <scope>NUCLEOTIDE SEQUENCE</scope>
    <source>
        <strain evidence="6">T25-39</strain>
    </source>
</reference>
<dbReference type="InterPro" id="IPR000847">
    <property type="entry name" value="LysR_HTH_N"/>
</dbReference>
<protein>
    <submittedName>
        <fullName evidence="6">LysR family transcriptional regulator</fullName>
    </submittedName>
</protein>
<dbReference type="EMBL" id="CP025706">
    <property type="protein sequence ID" value="AXB04528.2"/>
    <property type="molecule type" value="Genomic_DNA"/>
</dbReference>
<dbReference type="AlphaFoldDB" id="A0A7U6B8H7"/>
<dbReference type="Pfam" id="PF00126">
    <property type="entry name" value="HTH_1"/>
    <property type="match status" value="1"/>
</dbReference>
<dbReference type="InterPro" id="IPR058163">
    <property type="entry name" value="LysR-type_TF_proteobact-type"/>
</dbReference>
<dbReference type="Gene3D" id="3.40.190.290">
    <property type="match status" value="1"/>
</dbReference>
<dbReference type="FunFam" id="3.40.190.290:FF:000001">
    <property type="entry name" value="Transcriptional regulator, LysR family"/>
    <property type="match status" value="1"/>
</dbReference>
<feature type="domain" description="HTH lysR-type" evidence="5">
    <location>
        <begin position="1"/>
        <end position="53"/>
    </location>
</feature>
<dbReference type="PROSITE" id="PS50931">
    <property type="entry name" value="HTH_LYSR"/>
    <property type="match status" value="1"/>
</dbReference>
<evidence type="ECO:0000256" key="2">
    <source>
        <dbReference type="ARBA" id="ARBA00023015"/>
    </source>
</evidence>
<dbReference type="SUPFAM" id="SSF46785">
    <property type="entry name" value="Winged helix' DNA-binding domain"/>
    <property type="match status" value="1"/>
</dbReference>
<dbReference type="CDD" id="cd08422">
    <property type="entry name" value="PBP2_CrgA_like"/>
    <property type="match status" value="1"/>
</dbReference>
<proteinExistence type="inferred from homology"/>
<dbReference type="GO" id="GO:0006351">
    <property type="term" value="P:DNA-templated transcription"/>
    <property type="evidence" value="ECO:0007669"/>
    <property type="project" value="TreeGrafter"/>
</dbReference>
<keyword evidence="3" id="KW-0238">DNA-binding</keyword>
<evidence type="ECO:0000313" key="6">
    <source>
        <dbReference type="EMBL" id="AXB04528.2"/>
    </source>
</evidence>
<evidence type="ECO:0000259" key="5">
    <source>
        <dbReference type="PROSITE" id="PS50931"/>
    </source>
</evidence>
<organism evidence="6 7">
    <name type="scientific">Aeromonas caviae</name>
    <name type="common">Aeromonas punctata</name>
    <dbReference type="NCBI Taxonomy" id="648"/>
    <lineage>
        <taxon>Bacteria</taxon>
        <taxon>Pseudomonadati</taxon>
        <taxon>Pseudomonadota</taxon>
        <taxon>Gammaproteobacteria</taxon>
        <taxon>Aeromonadales</taxon>
        <taxon>Aeromonadaceae</taxon>
        <taxon>Aeromonas</taxon>
    </lineage>
</organism>
<dbReference type="InterPro" id="IPR036388">
    <property type="entry name" value="WH-like_DNA-bd_sf"/>
</dbReference>
<gene>
    <name evidence="6" type="ORF">C1C91_05485</name>
</gene>
<sequence length="320" mass="36124">MVIFDALVREQGISAAARRLGVSKSHISKQLALLETALGAQLVQRTTRRFGLTELGQEYARHCRALVAVALEAESMVAERRGKVSGVLHLGVGQSFGRLHVIPRLKAFQARYPDLELEVSLFDHRTNLVDEGLDLWITTYEDKPESLVGQRLADIGFVLVASPDYLLSHGTPLHPRDLAHHNCITYQSRERRYHEWSFRQGKERQTVQVAGNYRVDLAEAVRDAALAGLGIAYVANYLLDKELQSGQLIPLLPQWQPNQKMAVHAVYARREHLDPKIRLFIDFLKESFGPGPYWAQRLAPWLGGNCPAPRNNRFHTRTLA</sequence>
<dbReference type="Pfam" id="PF03466">
    <property type="entry name" value="LysR_substrate"/>
    <property type="match status" value="1"/>
</dbReference>
<evidence type="ECO:0000256" key="1">
    <source>
        <dbReference type="ARBA" id="ARBA00009437"/>
    </source>
</evidence>
<evidence type="ECO:0000313" key="7">
    <source>
        <dbReference type="Proteomes" id="UP000266778"/>
    </source>
</evidence>
<accession>A0A7U6B8H7</accession>
<dbReference type="Gene3D" id="1.10.10.10">
    <property type="entry name" value="Winged helix-like DNA-binding domain superfamily/Winged helix DNA-binding domain"/>
    <property type="match status" value="1"/>
</dbReference>
<dbReference type="InterPro" id="IPR005119">
    <property type="entry name" value="LysR_subst-bd"/>
</dbReference>
<dbReference type="GO" id="GO:0043565">
    <property type="term" value="F:sequence-specific DNA binding"/>
    <property type="evidence" value="ECO:0007669"/>
    <property type="project" value="TreeGrafter"/>
</dbReference>
<comment type="similarity">
    <text evidence="1">Belongs to the LysR transcriptional regulatory family.</text>
</comment>
<dbReference type="GO" id="GO:0003700">
    <property type="term" value="F:DNA-binding transcription factor activity"/>
    <property type="evidence" value="ECO:0007669"/>
    <property type="project" value="InterPro"/>
</dbReference>
<evidence type="ECO:0000256" key="3">
    <source>
        <dbReference type="ARBA" id="ARBA00023125"/>
    </source>
</evidence>
<dbReference type="PANTHER" id="PTHR30537:SF14">
    <property type="entry name" value="TRANSCRIPTIONAL REGULATOR LYSR FAMILY"/>
    <property type="match status" value="1"/>
</dbReference>
<dbReference type="SUPFAM" id="SSF53850">
    <property type="entry name" value="Periplasmic binding protein-like II"/>
    <property type="match status" value="1"/>
</dbReference>
<name>A0A7U6B8H7_AERCA</name>
<dbReference type="Proteomes" id="UP000266778">
    <property type="component" value="Chromosome"/>
</dbReference>